<evidence type="ECO:0000256" key="1">
    <source>
        <dbReference type="SAM" id="MobiDB-lite"/>
    </source>
</evidence>
<accession>A0A1Q9ED50</accession>
<feature type="compositionally biased region" description="Low complexity" evidence="1">
    <location>
        <begin position="468"/>
        <end position="477"/>
    </location>
</feature>
<dbReference type="OMA" id="GDAMACI"/>
<protein>
    <submittedName>
        <fullName evidence="2">Uncharacterized protein</fullName>
    </submittedName>
</protein>
<evidence type="ECO:0000313" key="2">
    <source>
        <dbReference type="EMBL" id="OLQ05307.1"/>
    </source>
</evidence>
<keyword evidence="3" id="KW-1185">Reference proteome</keyword>
<dbReference type="OrthoDB" id="444951at2759"/>
<comment type="caution">
    <text evidence="2">The sequence shown here is derived from an EMBL/GenBank/DDBJ whole genome shotgun (WGS) entry which is preliminary data.</text>
</comment>
<proteinExistence type="predicted"/>
<organism evidence="2 3">
    <name type="scientific">Symbiodinium microadriaticum</name>
    <name type="common">Dinoflagellate</name>
    <name type="synonym">Zooxanthella microadriatica</name>
    <dbReference type="NCBI Taxonomy" id="2951"/>
    <lineage>
        <taxon>Eukaryota</taxon>
        <taxon>Sar</taxon>
        <taxon>Alveolata</taxon>
        <taxon>Dinophyceae</taxon>
        <taxon>Suessiales</taxon>
        <taxon>Symbiodiniaceae</taxon>
        <taxon>Symbiodinium</taxon>
    </lineage>
</organism>
<feature type="compositionally biased region" description="Low complexity" evidence="1">
    <location>
        <begin position="179"/>
        <end position="211"/>
    </location>
</feature>
<feature type="compositionally biased region" description="Low complexity" evidence="1">
    <location>
        <begin position="370"/>
        <end position="387"/>
    </location>
</feature>
<gene>
    <name evidence="2" type="ORF">AK812_SmicGene11481</name>
</gene>
<feature type="compositionally biased region" description="Basic and acidic residues" evidence="1">
    <location>
        <begin position="77"/>
        <end position="91"/>
    </location>
</feature>
<feature type="compositionally biased region" description="Basic residues" evidence="1">
    <location>
        <begin position="216"/>
        <end position="227"/>
    </location>
</feature>
<feature type="compositionally biased region" description="Pro residues" evidence="1">
    <location>
        <begin position="388"/>
        <end position="408"/>
    </location>
</feature>
<name>A0A1Q9ED50_SYMMI</name>
<feature type="region of interest" description="Disordered" evidence="1">
    <location>
        <begin position="325"/>
        <end position="518"/>
    </location>
</feature>
<dbReference type="AlphaFoldDB" id="A0A1Q9ED50"/>
<feature type="region of interest" description="Disordered" evidence="1">
    <location>
        <begin position="53"/>
        <end position="273"/>
    </location>
</feature>
<evidence type="ECO:0000313" key="3">
    <source>
        <dbReference type="Proteomes" id="UP000186817"/>
    </source>
</evidence>
<dbReference type="EMBL" id="LSRX01000188">
    <property type="protein sequence ID" value="OLQ05307.1"/>
    <property type="molecule type" value="Genomic_DNA"/>
</dbReference>
<feature type="compositionally biased region" description="Basic residues" evidence="1">
    <location>
        <begin position="243"/>
        <end position="254"/>
    </location>
</feature>
<sequence length="658" mass="69441">MLHHVSAVPRDGAVGVSYFFEFPSVSASHVCFQNCFWLVCSTGSTPQVTAVMPEISAPPSSSSVCPPPQLPDGISSDPEKEWRARDKKEEPTPPQEPEGEEFVEVTVEVEPTPAKAKSGKGKSEKGAQGAKGHVKGSIGKQNVGKVKGKEPKAARVGIGKADVNAPTVKRQPKPPPTKAAPKGRVSGSAPSAPSAPSKPAGPGPAKAGGVSLVPGRRSRWVKKIHLKPRADAMRSNPPLGRRWTAHPRRRRGTKPKPTTQDRSTQTMGHSERHQKLEAEARSFAQILERHNSPNQYEARFPQVDLSIAAGRAEVTTRAVVVITDKTSYTSPMPTHRQRPPPPPPPTGATGGQGGTAAPGSPSSFSMVTGPDAPRTPDAATAALETPAPKTPAPTTPPGGAAPPGPSTPPRTTLSSSKKARVSEESGDRARGSQDPAPMDVATGPGEPVEKPIAPPSPPPTRLAGRNMAKAGAAAKAKTSFLRDRPPDAPPLEVDTMKALPLPNTNTKGPPKGQLPAHPEGEIANEEAADLMDVEPEPLDRIPEGVAMAFAERFEHHEAIGQVAAPVQEGDQGGEIIVELGGGLVKVQRPCASRDDVTEVSLDLGLTYEGMIKELKALESLSVGDMMWTIDPKQRVISTRWVVAAKNERFFAVLFDISN</sequence>
<reference evidence="2 3" key="1">
    <citation type="submission" date="2016-02" db="EMBL/GenBank/DDBJ databases">
        <title>Genome analysis of coral dinoflagellate symbionts highlights evolutionary adaptations to a symbiotic lifestyle.</title>
        <authorList>
            <person name="Aranda M."/>
            <person name="Li Y."/>
            <person name="Liew Y.J."/>
            <person name="Baumgarten S."/>
            <person name="Simakov O."/>
            <person name="Wilson M."/>
            <person name="Piel J."/>
            <person name="Ashoor H."/>
            <person name="Bougouffa S."/>
            <person name="Bajic V.B."/>
            <person name="Ryu T."/>
            <person name="Ravasi T."/>
            <person name="Bayer T."/>
            <person name="Micklem G."/>
            <person name="Kim H."/>
            <person name="Bhak J."/>
            <person name="Lajeunesse T.C."/>
            <person name="Voolstra C.R."/>
        </authorList>
    </citation>
    <scope>NUCLEOTIDE SEQUENCE [LARGE SCALE GENOMIC DNA]</scope>
    <source>
        <strain evidence="2 3">CCMP2467</strain>
    </source>
</reference>
<feature type="compositionally biased region" description="Basic and acidic residues" evidence="1">
    <location>
        <begin position="420"/>
        <end position="431"/>
    </location>
</feature>
<feature type="compositionally biased region" description="Low complexity" evidence="1">
    <location>
        <begin position="53"/>
        <end position="64"/>
    </location>
</feature>
<feature type="compositionally biased region" description="Low complexity" evidence="1">
    <location>
        <begin position="104"/>
        <end position="116"/>
    </location>
</feature>
<dbReference type="Proteomes" id="UP000186817">
    <property type="component" value="Unassembled WGS sequence"/>
</dbReference>